<evidence type="ECO:0000313" key="3">
    <source>
        <dbReference type="Proteomes" id="UP001160499"/>
    </source>
</evidence>
<dbReference type="Proteomes" id="UP001160499">
    <property type="component" value="Unassembled WGS sequence"/>
</dbReference>
<feature type="domain" description="HTH cro/C1-type" evidence="1">
    <location>
        <begin position="21"/>
        <end position="66"/>
    </location>
</feature>
<dbReference type="InterPro" id="IPR001387">
    <property type="entry name" value="Cro/C1-type_HTH"/>
</dbReference>
<protein>
    <submittedName>
        <fullName evidence="2">Transcriptional regulator with XRE-family HTH domain</fullName>
    </submittedName>
</protein>
<sequence>MTARTVGDQVAYYRSVARSPMTQQQLADATNLSLGAVRKIEQGERRPSPGTLEAIADAFRIDPNQLLTDRGSAQTRVHAALPALSAVLSAYDLPDDGPVRPMSALRASVEKAADWKLAAQYTPIARARPSLLSELLRGYHSAGGDDRRDLAGLLVSAARSADAAAYKIGARVLSARMIDLMRWVIPEAQDPVLESSVAYVRTETFSPPSPTPPGCVLWKRLSTDRRSPTALLRLLPAAPCACALRSLLAE</sequence>
<organism evidence="2 3">
    <name type="scientific">Streptomyces pseudovenezuelae</name>
    <dbReference type="NCBI Taxonomy" id="67350"/>
    <lineage>
        <taxon>Bacteria</taxon>
        <taxon>Bacillati</taxon>
        <taxon>Actinomycetota</taxon>
        <taxon>Actinomycetes</taxon>
        <taxon>Kitasatosporales</taxon>
        <taxon>Streptomycetaceae</taxon>
        <taxon>Streptomyces</taxon>
        <taxon>Streptomyces aurantiacus group</taxon>
    </lineage>
</organism>
<comment type="caution">
    <text evidence="2">The sequence shown here is derived from an EMBL/GenBank/DDBJ whole genome shotgun (WGS) entry which is preliminary data.</text>
</comment>
<gene>
    <name evidence="2" type="ORF">M2283_008827</name>
</gene>
<proteinExistence type="predicted"/>
<reference evidence="2 3" key="1">
    <citation type="submission" date="2023-04" db="EMBL/GenBank/DDBJ databases">
        <title>Forest soil microbial communities from Buena Vista Peninsula, Colon Province, Panama.</title>
        <authorList>
            <person name="Bouskill N."/>
        </authorList>
    </citation>
    <scope>NUCLEOTIDE SEQUENCE [LARGE SCALE GENOMIC DNA]</scope>
    <source>
        <strain evidence="2 3">GGS1</strain>
    </source>
</reference>
<dbReference type="RefSeq" id="WP_348538966.1">
    <property type="nucleotide sequence ID" value="NZ_JARXVH010000023.1"/>
</dbReference>
<dbReference type="EMBL" id="JARXVH010000023">
    <property type="protein sequence ID" value="MDH6221480.1"/>
    <property type="molecule type" value="Genomic_DNA"/>
</dbReference>
<keyword evidence="3" id="KW-1185">Reference proteome</keyword>
<dbReference type="SUPFAM" id="SSF47413">
    <property type="entry name" value="lambda repressor-like DNA-binding domains"/>
    <property type="match status" value="1"/>
</dbReference>
<evidence type="ECO:0000259" key="1">
    <source>
        <dbReference type="PROSITE" id="PS50943"/>
    </source>
</evidence>
<dbReference type="Pfam" id="PF01381">
    <property type="entry name" value="HTH_3"/>
    <property type="match status" value="1"/>
</dbReference>
<dbReference type="Gene3D" id="1.10.260.40">
    <property type="entry name" value="lambda repressor-like DNA-binding domains"/>
    <property type="match status" value="1"/>
</dbReference>
<name>A0ABT6LYV8_9ACTN</name>
<accession>A0ABT6LYV8</accession>
<dbReference type="InterPro" id="IPR010982">
    <property type="entry name" value="Lambda_DNA-bd_dom_sf"/>
</dbReference>
<dbReference type="CDD" id="cd00093">
    <property type="entry name" value="HTH_XRE"/>
    <property type="match status" value="1"/>
</dbReference>
<dbReference type="SMART" id="SM00530">
    <property type="entry name" value="HTH_XRE"/>
    <property type="match status" value="1"/>
</dbReference>
<evidence type="ECO:0000313" key="2">
    <source>
        <dbReference type="EMBL" id="MDH6221480.1"/>
    </source>
</evidence>
<dbReference type="PROSITE" id="PS50943">
    <property type="entry name" value="HTH_CROC1"/>
    <property type="match status" value="1"/>
</dbReference>